<sequence>LSPIPPPNIATWLNSWITLRLMTEPLFFFYNEWTSQIKLFRLPIADDYYPDEGMYKLRYHDPTNVVRREFPIYHDP</sequence>
<accession>A0AAV5UWI2</accession>
<protein>
    <submittedName>
        <fullName evidence="1">Uncharacterized protein</fullName>
    </submittedName>
</protein>
<dbReference type="Proteomes" id="UP001432322">
    <property type="component" value="Unassembled WGS sequence"/>
</dbReference>
<evidence type="ECO:0000313" key="2">
    <source>
        <dbReference type="Proteomes" id="UP001432322"/>
    </source>
</evidence>
<keyword evidence="2" id="KW-1185">Reference proteome</keyword>
<reference evidence="1" key="1">
    <citation type="submission" date="2023-10" db="EMBL/GenBank/DDBJ databases">
        <title>Genome assembly of Pristionchus species.</title>
        <authorList>
            <person name="Yoshida K."/>
            <person name="Sommer R.J."/>
        </authorList>
    </citation>
    <scope>NUCLEOTIDE SEQUENCE</scope>
    <source>
        <strain evidence="1">RS5133</strain>
    </source>
</reference>
<comment type="caution">
    <text evidence="1">The sequence shown here is derived from an EMBL/GenBank/DDBJ whole genome shotgun (WGS) entry which is preliminary data.</text>
</comment>
<gene>
    <name evidence="1" type="ORF">PFISCL1PPCAC_1227</name>
</gene>
<dbReference type="EMBL" id="BTSY01000001">
    <property type="protein sequence ID" value="GMT09930.1"/>
    <property type="molecule type" value="Genomic_DNA"/>
</dbReference>
<organism evidence="1 2">
    <name type="scientific">Pristionchus fissidentatus</name>
    <dbReference type="NCBI Taxonomy" id="1538716"/>
    <lineage>
        <taxon>Eukaryota</taxon>
        <taxon>Metazoa</taxon>
        <taxon>Ecdysozoa</taxon>
        <taxon>Nematoda</taxon>
        <taxon>Chromadorea</taxon>
        <taxon>Rhabditida</taxon>
        <taxon>Rhabditina</taxon>
        <taxon>Diplogasteromorpha</taxon>
        <taxon>Diplogasteroidea</taxon>
        <taxon>Neodiplogasteridae</taxon>
        <taxon>Pristionchus</taxon>
    </lineage>
</organism>
<dbReference type="AlphaFoldDB" id="A0AAV5UWI2"/>
<evidence type="ECO:0000313" key="1">
    <source>
        <dbReference type="EMBL" id="GMT09930.1"/>
    </source>
</evidence>
<proteinExistence type="predicted"/>
<feature type="non-terminal residue" evidence="1">
    <location>
        <position position="1"/>
    </location>
</feature>
<name>A0AAV5UWI2_9BILA</name>